<evidence type="ECO:0000256" key="1">
    <source>
        <dbReference type="ARBA" id="ARBA00009477"/>
    </source>
</evidence>
<feature type="domain" description="Multidrug resistance protein MdtA-like barrel-sandwich hybrid" evidence="3">
    <location>
        <begin position="44"/>
        <end position="224"/>
    </location>
</feature>
<dbReference type="AlphaFoldDB" id="A0A1Q9GMF1"/>
<protein>
    <submittedName>
        <fullName evidence="4">Multidrug transporter</fullName>
    </submittedName>
</protein>
<organism evidence="4 5">
    <name type="scientific">Photobacterium proteolyticum</name>
    <dbReference type="NCBI Taxonomy" id="1903952"/>
    <lineage>
        <taxon>Bacteria</taxon>
        <taxon>Pseudomonadati</taxon>
        <taxon>Pseudomonadota</taxon>
        <taxon>Gammaproteobacteria</taxon>
        <taxon>Vibrionales</taxon>
        <taxon>Vibrionaceae</taxon>
        <taxon>Photobacterium</taxon>
    </lineage>
</organism>
<name>A0A1Q9GMF1_9GAMM</name>
<dbReference type="OrthoDB" id="8958519at2"/>
<accession>A0A1Q9GMF1</accession>
<gene>
    <name evidence="4" type="ORF">BIT28_02595</name>
</gene>
<reference evidence="4 5" key="1">
    <citation type="submission" date="2016-09" db="EMBL/GenBank/DDBJ databases">
        <title>Photobacterium proteolyticum sp. nov. a protease producing bacterium isolated from ocean sediments of Laizhou Bay.</title>
        <authorList>
            <person name="Li Y."/>
        </authorList>
    </citation>
    <scope>NUCLEOTIDE SEQUENCE [LARGE SCALE GENOMIC DNA]</scope>
    <source>
        <strain evidence="4 5">13-12</strain>
    </source>
</reference>
<dbReference type="STRING" id="1903952.BIT28_02595"/>
<dbReference type="Gene3D" id="1.10.287.470">
    <property type="entry name" value="Helix hairpin bin"/>
    <property type="match status" value="1"/>
</dbReference>
<dbReference type="GO" id="GO:0015562">
    <property type="term" value="F:efflux transmembrane transporter activity"/>
    <property type="evidence" value="ECO:0007669"/>
    <property type="project" value="TreeGrafter"/>
</dbReference>
<dbReference type="PANTHER" id="PTHR30469">
    <property type="entry name" value="MULTIDRUG RESISTANCE PROTEIN MDTA"/>
    <property type="match status" value="1"/>
</dbReference>
<dbReference type="Proteomes" id="UP000186905">
    <property type="component" value="Unassembled WGS sequence"/>
</dbReference>
<proteinExistence type="inferred from homology"/>
<dbReference type="InterPro" id="IPR058624">
    <property type="entry name" value="MdtA-like_HH"/>
</dbReference>
<dbReference type="GO" id="GO:1990281">
    <property type="term" value="C:efflux pump complex"/>
    <property type="evidence" value="ECO:0007669"/>
    <property type="project" value="TreeGrafter"/>
</dbReference>
<evidence type="ECO:0000259" key="3">
    <source>
        <dbReference type="Pfam" id="PF25917"/>
    </source>
</evidence>
<dbReference type="Gene3D" id="2.40.50.100">
    <property type="match status" value="1"/>
</dbReference>
<evidence type="ECO:0000259" key="2">
    <source>
        <dbReference type="Pfam" id="PF25876"/>
    </source>
</evidence>
<dbReference type="Gene3D" id="2.40.30.170">
    <property type="match status" value="1"/>
</dbReference>
<dbReference type="InterPro" id="IPR058625">
    <property type="entry name" value="MdtA-like_BSH"/>
</dbReference>
<comment type="similarity">
    <text evidence="1">Belongs to the membrane fusion protein (MFP) (TC 8.A.1) family.</text>
</comment>
<comment type="caution">
    <text evidence="4">The sequence shown here is derived from an EMBL/GenBank/DDBJ whole genome shotgun (WGS) entry which is preliminary data.</text>
</comment>
<dbReference type="SUPFAM" id="SSF111369">
    <property type="entry name" value="HlyD-like secretion proteins"/>
    <property type="match status" value="2"/>
</dbReference>
<keyword evidence="5" id="KW-1185">Reference proteome</keyword>
<evidence type="ECO:0000313" key="4">
    <source>
        <dbReference type="EMBL" id="OLQ75706.1"/>
    </source>
</evidence>
<dbReference type="Pfam" id="PF25917">
    <property type="entry name" value="BSH_RND"/>
    <property type="match status" value="1"/>
</dbReference>
<dbReference type="EMBL" id="MJIL01000073">
    <property type="protein sequence ID" value="OLQ75706.1"/>
    <property type="molecule type" value="Genomic_DNA"/>
</dbReference>
<dbReference type="RefSeq" id="WP_075764316.1">
    <property type="nucleotide sequence ID" value="NZ_MJIL01000073.1"/>
</dbReference>
<dbReference type="Pfam" id="PF25876">
    <property type="entry name" value="HH_MFP_RND"/>
    <property type="match status" value="1"/>
</dbReference>
<sequence>MKDMIYKYAIYAVLAVTVGFSAFLVSSDNVSPFTTQATLHKTIAYIAPEVSGVITSVNVENGQHVNAGDLLFSIDKHTYELAVRQAEAELHQAQEANSAKWQELQSSNQALAQRNVEWHNANIKYTRYQKLLSKGLITQQDFDDARMNARVAKSAVEVANADILRIKAELSNDKKNAAIELAEAKLATAKLDLSRTDVVALTAGTISNLQLQSGTYISKGSVSLFLVNEASSWLSADFNEKGMSHLQAGAHVWIAFDALPGHVFEGTVINHDRAIFDASNPTNQLSTVTNDTRWIREQQKIRTRIHVDNANAALIAGSRASVIVENGWGVIDAVGYAWIKLVSWFRYIY</sequence>
<feature type="domain" description="Multidrug resistance protein MdtA-like alpha-helical hairpin" evidence="2">
    <location>
        <begin position="104"/>
        <end position="163"/>
    </location>
</feature>
<evidence type="ECO:0000313" key="5">
    <source>
        <dbReference type="Proteomes" id="UP000186905"/>
    </source>
</evidence>